<organism evidence="11 12">
    <name type="scientific">Cephalotrichum gorgonifer</name>
    <dbReference type="NCBI Taxonomy" id="2041049"/>
    <lineage>
        <taxon>Eukaryota</taxon>
        <taxon>Fungi</taxon>
        <taxon>Dikarya</taxon>
        <taxon>Ascomycota</taxon>
        <taxon>Pezizomycotina</taxon>
        <taxon>Sordariomycetes</taxon>
        <taxon>Hypocreomycetidae</taxon>
        <taxon>Microascales</taxon>
        <taxon>Microascaceae</taxon>
        <taxon>Cephalotrichum</taxon>
    </lineage>
</organism>
<evidence type="ECO:0000256" key="1">
    <source>
        <dbReference type="ARBA" id="ARBA00004367"/>
    </source>
</evidence>
<dbReference type="InterPro" id="IPR045149">
    <property type="entry name" value="OS-9-like"/>
</dbReference>
<evidence type="ECO:0000313" key="11">
    <source>
        <dbReference type="EMBL" id="SPO05287.1"/>
    </source>
</evidence>
<proteinExistence type="inferred from homology"/>
<dbReference type="PROSITE" id="PS51914">
    <property type="entry name" value="MRH"/>
    <property type="match status" value="1"/>
</dbReference>
<evidence type="ECO:0000256" key="7">
    <source>
        <dbReference type="RuleBase" id="RU369099"/>
    </source>
</evidence>
<feature type="region of interest" description="Disordered" evidence="8">
    <location>
        <begin position="205"/>
        <end position="228"/>
    </location>
</feature>
<sequence>MRRLNLSLLVLGRLCLARQPAFSIHDDPFAHPQFEVIFSDSFVSEQEAQSLLEHGNGAAYSTYSADFSAESDLATHYRAANQEAESASEDAATGGEAPSFSYEIMNMPPNKYLCSIPQFDEPRPENQTAAELARAKEAKELERASERGWELLAPMGSKCLYFMPGWWSYRFCYGKNIVQYHALPQVPAGMAPVQDPETLAFMLGRAPSTPARDGGKDGESSSSVVPPNTELQIQGDQRYLVQRLAGGTICDLTGRERTIEVQYHCAPGAAADAIALIKEVTTCAYLMVINTPRLCDLPAFLPPRETTSNPITCRPILPPGDVGAGESSLPRAKTLGGGRPPKGQVLGSTSLVHPPVVGGVIVGGHNILAGAGVDDTTFTLEAPRSYMPNARGGGKVSADAQPLVEIVASGKSKEEGGEITRLSEEELNDRDMDPSFVEDMVTELRGLAGDRGWRLEVVEVPGEDRELRGIVDVEPGENLGTLSRERDGEKGGDGGDEGEEEGSQEYFIAEDL</sequence>
<dbReference type="Gene3D" id="2.70.130.10">
    <property type="entry name" value="Mannose-6-phosphate receptor binding domain"/>
    <property type="match status" value="1"/>
</dbReference>
<keyword evidence="7" id="KW-0472">Membrane</keyword>
<evidence type="ECO:0000256" key="2">
    <source>
        <dbReference type="ARBA" id="ARBA00009918"/>
    </source>
</evidence>
<dbReference type="GO" id="GO:0030970">
    <property type="term" value="P:retrograde protein transport, ER to cytosol"/>
    <property type="evidence" value="ECO:0007669"/>
    <property type="project" value="TreeGrafter"/>
</dbReference>
<accession>A0AAE8N3G7</accession>
<evidence type="ECO:0000313" key="12">
    <source>
        <dbReference type="Proteomes" id="UP001187682"/>
    </source>
</evidence>
<dbReference type="AlphaFoldDB" id="A0AAE8N3G7"/>
<feature type="domain" description="MRH" evidence="10">
    <location>
        <begin position="157"/>
        <end position="297"/>
    </location>
</feature>
<keyword evidence="4 7" id="KW-0430">Lectin</keyword>
<dbReference type="GO" id="GO:0005789">
    <property type="term" value="C:endoplasmic reticulum membrane"/>
    <property type="evidence" value="ECO:0007669"/>
    <property type="project" value="UniProtKB-SubCell"/>
</dbReference>
<dbReference type="Pfam" id="PF07915">
    <property type="entry name" value="PRKCSH"/>
    <property type="match status" value="1"/>
</dbReference>
<dbReference type="PANTHER" id="PTHR15414">
    <property type="entry name" value="OS-9-RELATED"/>
    <property type="match status" value="1"/>
</dbReference>
<dbReference type="InterPro" id="IPR009011">
    <property type="entry name" value="Man6P_isomerase_rcpt-bd_dom_sf"/>
</dbReference>
<protein>
    <recommendedName>
        <fullName evidence="7">Endoplasmic reticulum lectin</fullName>
    </recommendedName>
    <alternativeName>
        <fullName evidence="7">Protein OS-9 homolog</fullName>
    </alternativeName>
</protein>
<comment type="function">
    <text evidence="7">Lectin involved in the quality control of the secretory pathway. As a member of the endoplasmic reticulum-associated degradation lumenal (ERAD-L) surveillance system, targets misfolded endoplasmic reticulum lumenal glycoproteins for degradation.</text>
</comment>
<feature type="compositionally biased region" description="Basic and acidic residues" evidence="8">
    <location>
        <begin position="483"/>
        <end position="493"/>
    </location>
</feature>
<dbReference type="Proteomes" id="UP001187682">
    <property type="component" value="Unassembled WGS sequence"/>
</dbReference>
<keyword evidence="3 9" id="KW-0732">Signal</keyword>
<dbReference type="PANTHER" id="PTHR15414:SF0">
    <property type="entry name" value="ENDOPLASMIC RETICULUM LECTIN 1"/>
    <property type="match status" value="1"/>
</dbReference>
<evidence type="ECO:0000259" key="10">
    <source>
        <dbReference type="PROSITE" id="PS51914"/>
    </source>
</evidence>
<evidence type="ECO:0000256" key="5">
    <source>
        <dbReference type="ARBA" id="ARBA00022824"/>
    </source>
</evidence>
<comment type="caution">
    <text evidence="11">The sequence shown here is derived from an EMBL/GenBank/DDBJ whole genome shotgun (WGS) entry which is preliminary data.</text>
</comment>
<evidence type="ECO:0000256" key="9">
    <source>
        <dbReference type="SAM" id="SignalP"/>
    </source>
</evidence>
<comment type="similarity">
    <text evidence="2 7">Belongs to the OS-9 family.</text>
</comment>
<dbReference type="GO" id="GO:0030968">
    <property type="term" value="P:endoplasmic reticulum unfolded protein response"/>
    <property type="evidence" value="ECO:0007669"/>
    <property type="project" value="UniProtKB-UniRule"/>
</dbReference>
<feature type="compositionally biased region" description="Acidic residues" evidence="8">
    <location>
        <begin position="494"/>
        <end position="512"/>
    </location>
</feature>
<dbReference type="SUPFAM" id="SSF50911">
    <property type="entry name" value="Mannose 6-phosphate receptor domain"/>
    <property type="match status" value="1"/>
</dbReference>
<dbReference type="InterPro" id="IPR012913">
    <property type="entry name" value="OS9-like_dom"/>
</dbReference>
<keyword evidence="5 7" id="KW-0256">Endoplasmic reticulum</keyword>
<keyword evidence="6" id="KW-1015">Disulfide bond</keyword>
<feature type="signal peptide" evidence="9">
    <location>
        <begin position="1"/>
        <end position="17"/>
    </location>
</feature>
<dbReference type="EMBL" id="ONZQ02000012">
    <property type="protein sequence ID" value="SPO05287.1"/>
    <property type="molecule type" value="Genomic_DNA"/>
</dbReference>
<evidence type="ECO:0000256" key="3">
    <source>
        <dbReference type="ARBA" id="ARBA00022729"/>
    </source>
</evidence>
<dbReference type="GO" id="GO:0030246">
    <property type="term" value="F:carbohydrate binding"/>
    <property type="evidence" value="ECO:0007669"/>
    <property type="project" value="UniProtKB-UniRule"/>
</dbReference>
<gene>
    <name evidence="11" type="ORF">DNG_07974</name>
</gene>
<evidence type="ECO:0000256" key="4">
    <source>
        <dbReference type="ARBA" id="ARBA00022734"/>
    </source>
</evidence>
<dbReference type="GO" id="GO:0005788">
    <property type="term" value="C:endoplasmic reticulum lumen"/>
    <property type="evidence" value="ECO:0007669"/>
    <property type="project" value="UniProtKB-UniRule"/>
</dbReference>
<comment type="subcellular location">
    <subcellularLocation>
        <location evidence="1 7">Endoplasmic reticulum membrane</location>
        <topology evidence="1 7">Peripheral membrane protein</topology>
        <orientation evidence="1 7">Lumenal side</orientation>
    </subcellularLocation>
</comment>
<reference evidence="11" key="1">
    <citation type="submission" date="2018-03" db="EMBL/GenBank/DDBJ databases">
        <authorList>
            <person name="Guldener U."/>
        </authorList>
    </citation>
    <scope>NUCLEOTIDE SEQUENCE</scope>
</reference>
<feature type="region of interest" description="Disordered" evidence="8">
    <location>
        <begin position="473"/>
        <end position="512"/>
    </location>
</feature>
<keyword evidence="12" id="KW-1185">Reference proteome</keyword>
<feature type="region of interest" description="Disordered" evidence="8">
    <location>
        <begin position="315"/>
        <end position="340"/>
    </location>
</feature>
<evidence type="ECO:0000256" key="6">
    <source>
        <dbReference type="ARBA" id="ARBA00023157"/>
    </source>
</evidence>
<dbReference type="InterPro" id="IPR044865">
    <property type="entry name" value="MRH_dom"/>
</dbReference>
<feature type="chain" id="PRO_5042170340" description="Endoplasmic reticulum lectin" evidence="9">
    <location>
        <begin position="18"/>
        <end position="512"/>
    </location>
</feature>
<evidence type="ECO:0000256" key="8">
    <source>
        <dbReference type="SAM" id="MobiDB-lite"/>
    </source>
</evidence>
<name>A0AAE8N3G7_9PEZI</name>